<evidence type="ECO:0000256" key="1">
    <source>
        <dbReference type="SAM" id="MobiDB-lite"/>
    </source>
</evidence>
<gene>
    <name evidence="2" type="ORF">RB653_009105</name>
</gene>
<sequence>MLFETLKNLSQQNGNNQFLDSNDQAFGSPSMSSSFNNQSMPFGSPSSSSAMSSSYKGNSVASTKSTSNAFFSRPFYSE</sequence>
<protein>
    <submittedName>
        <fullName evidence="2">Uncharacterized protein</fullName>
    </submittedName>
</protein>
<organism evidence="2 3">
    <name type="scientific">Dictyostelium firmibasis</name>
    <dbReference type="NCBI Taxonomy" id="79012"/>
    <lineage>
        <taxon>Eukaryota</taxon>
        <taxon>Amoebozoa</taxon>
        <taxon>Evosea</taxon>
        <taxon>Eumycetozoa</taxon>
        <taxon>Dictyostelia</taxon>
        <taxon>Dictyosteliales</taxon>
        <taxon>Dictyosteliaceae</taxon>
        <taxon>Dictyostelium</taxon>
    </lineage>
</organism>
<feature type="compositionally biased region" description="Low complexity" evidence="1">
    <location>
        <begin position="28"/>
        <end position="54"/>
    </location>
</feature>
<dbReference type="Proteomes" id="UP001344447">
    <property type="component" value="Unassembled WGS sequence"/>
</dbReference>
<name>A0AAN7TTU8_9MYCE</name>
<evidence type="ECO:0000313" key="2">
    <source>
        <dbReference type="EMBL" id="KAK5579422.1"/>
    </source>
</evidence>
<feature type="compositionally biased region" description="Polar residues" evidence="1">
    <location>
        <begin position="55"/>
        <end position="65"/>
    </location>
</feature>
<proteinExistence type="predicted"/>
<keyword evidence="3" id="KW-1185">Reference proteome</keyword>
<feature type="region of interest" description="Disordered" evidence="1">
    <location>
        <begin position="1"/>
        <end position="65"/>
    </location>
</feature>
<reference evidence="2 3" key="1">
    <citation type="submission" date="2023-11" db="EMBL/GenBank/DDBJ databases">
        <title>Dfirmibasis_genome.</title>
        <authorList>
            <person name="Edelbroek B."/>
            <person name="Kjellin J."/>
            <person name="Jerlstrom-Hultqvist J."/>
            <person name="Soderbom F."/>
        </authorList>
    </citation>
    <scope>NUCLEOTIDE SEQUENCE [LARGE SCALE GENOMIC DNA]</scope>
    <source>
        <strain evidence="2 3">TNS-C-14</strain>
    </source>
</reference>
<dbReference type="AlphaFoldDB" id="A0AAN7TTU8"/>
<accession>A0AAN7TTU8</accession>
<dbReference type="EMBL" id="JAVFKY010000003">
    <property type="protein sequence ID" value="KAK5579422.1"/>
    <property type="molecule type" value="Genomic_DNA"/>
</dbReference>
<comment type="caution">
    <text evidence="2">The sequence shown here is derived from an EMBL/GenBank/DDBJ whole genome shotgun (WGS) entry which is preliminary data.</text>
</comment>
<evidence type="ECO:0000313" key="3">
    <source>
        <dbReference type="Proteomes" id="UP001344447"/>
    </source>
</evidence>
<feature type="compositionally biased region" description="Polar residues" evidence="1">
    <location>
        <begin position="7"/>
        <end position="27"/>
    </location>
</feature>